<protein>
    <recommendedName>
        <fullName evidence="7">Tagatose-6-phosphate kinase</fullName>
        <ecNumber evidence="7">2.7.1.144</ecNumber>
    </recommendedName>
</protein>
<dbReference type="Gene3D" id="3.40.1190.20">
    <property type="match status" value="1"/>
</dbReference>
<name>A0A200I2G8_9ENTE</name>
<dbReference type="InterPro" id="IPR029063">
    <property type="entry name" value="SAM-dependent_MTases_sf"/>
</dbReference>
<feature type="domain" description="Methyltransferase type 11" evidence="9">
    <location>
        <begin position="306"/>
        <end position="366"/>
    </location>
</feature>
<dbReference type="GO" id="GO:0008757">
    <property type="term" value="F:S-adenosylmethionine-dependent methyltransferase activity"/>
    <property type="evidence" value="ECO:0007669"/>
    <property type="project" value="InterPro"/>
</dbReference>
<evidence type="ECO:0000256" key="6">
    <source>
        <dbReference type="ARBA" id="ARBA00022840"/>
    </source>
</evidence>
<dbReference type="NCBIfam" id="NF010033">
    <property type="entry name" value="PRK13508.1"/>
    <property type="match status" value="1"/>
</dbReference>
<evidence type="ECO:0000256" key="3">
    <source>
        <dbReference type="ARBA" id="ARBA00022736"/>
    </source>
</evidence>
<evidence type="ECO:0000259" key="8">
    <source>
        <dbReference type="Pfam" id="PF00294"/>
    </source>
</evidence>
<dbReference type="Gene3D" id="3.40.50.150">
    <property type="entry name" value="Vaccinia Virus protein VP39"/>
    <property type="match status" value="1"/>
</dbReference>
<dbReference type="PANTHER" id="PTHR46566:SF5">
    <property type="entry name" value="1-PHOSPHOFRUCTOKINASE"/>
    <property type="match status" value="1"/>
</dbReference>
<comment type="caution">
    <text evidence="10">The sequence shown here is derived from an EMBL/GenBank/DDBJ whole genome shotgun (WGS) entry which is preliminary data.</text>
</comment>
<keyword evidence="3" id="KW-0423">Lactose metabolism</keyword>
<evidence type="ECO:0000256" key="1">
    <source>
        <dbReference type="ARBA" id="ARBA00010688"/>
    </source>
</evidence>
<dbReference type="GO" id="GO:0019512">
    <property type="term" value="P:lactose catabolic process via tagatose-6-phosphate"/>
    <property type="evidence" value="ECO:0007669"/>
    <property type="project" value="InterPro"/>
</dbReference>
<dbReference type="Pfam" id="PF00294">
    <property type="entry name" value="PfkB"/>
    <property type="match status" value="1"/>
</dbReference>
<dbReference type="GO" id="GO:0009024">
    <property type="term" value="F:tagatose-6-phosphate kinase activity"/>
    <property type="evidence" value="ECO:0007669"/>
    <property type="project" value="UniProtKB-UniRule"/>
</dbReference>
<feature type="domain" description="Carbohydrate kinase PfkB" evidence="8">
    <location>
        <begin position="18"/>
        <end position="292"/>
    </location>
</feature>
<gene>
    <name evidence="10" type="ORF">A5869_000922</name>
</gene>
<dbReference type="AlphaFoldDB" id="A0A200I2G8"/>
<dbReference type="NCBIfam" id="TIGR01231">
    <property type="entry name" value="lacC"/>
    <property type="match status" value="1"/>
</dbReference>
<dbReference type="GO" id="GO:0005829">
    <property type="term" value="C:cytosol"/>
    <property type="evidence" value="ECO:0007669"/>
    <property type="project" value="TreeGrafter"/>
</dbReference>
<dbReference type="EC" id="2.7.1.144" evidence="7"/>
<evidence type="ECO:0000313" key="11">
    <source>
        <dbReference type="Proteomes" id="UP000196503"/>
    </source>
</evidence>
<dbReference type="PANTHER" id="PTHR46566">
    <property type="entry name" value="1-PHOSPHOFRUCTOKINASE-RELATED"/>
    <property type="match status" value="1"/>
</dbReference>
<dbReference type="GO" id="GO:0008443">
    <property type="term" value="F:phosphofructokinase activity"/>
    <property type="evidence" value="ECO:0007669"/>
    <property type="project" value="UniProtKB-ARBA"/>
</dbReference>
<reference evidence="10 11" key="1">
    <citation type="submission" date="2017-05" db="EMBL/GenBank/DDBJ databases">
        <title>The Genome Sequence of Enterococcus faecium 2D5_DIV0622.</title>
        <authorList>
            <consortium name="The Broad Institute Genomics Platform"/>
            <consortium name="The Broad Institute Genomic Center for Infectious Diseases"/>
            <person name="Earl A."/>
            <person name="Manson A."/>
            <person name="Schwartman J."/>
            <person name="Gilmore M."/>
            <person name="Abouelleil A."/>
            <person name="Cao P."/>
            <person name="Chapman S."/>
            <person name="Cusick C."/>
            <person name="Shea T."/>
            <person name="Young S."/>
            <person name="Neafsey D."/>
            <person name="Nusbaum C."/>
            <person name="Birren B."/>
        </authorList>
    </citation>
    <scope>NUCLEOTIDE SEQUENCE [LARGE SCALE GENOMIC DNA]</scope>
    <source>
        <strain evidence="10 11">2D5_DIV0622</strain>
    </source>
</reference>
<dbReference type="InterPro" id="IPR002173">
    <property type="entry name" value="Carboh/pur_kinase_PfkB_CS"/>
</dbReference>
<dbReference type="InterPro" id="IPR029056">
    <property type="entry name" value="Ribokinase-like"/>
</dbReference>
<evidence type="ECO:0000259" key="9">
    <source>
        <dbReference type="Pfam" id="PF08241"/>
    </source>
</evidence>
<dbReference type="Proteomes" id="UP000196503">
    <property type="component" value="Unassembled WGS sequence"/>
</dbReference>
<dbReference type="SUPFAM" id="SSF53335">
    <property type="entry name" value="S-adenosyl-L-methionine-dependent methyltransferases"/>
    <property type="match status" value="1"/>
</dbReference>
<dbReference type="GO" id="GO:0005524">
    <property type="term" value="F:ATP binding"/>
    <property type="evidence" value="ECO:0007669"/>
    <property type="project" value="UniProtKB-KW"/>
</dbReference>
<dbReference type="NCBIfam" id="TIGR03168">
    <property type="entry name" value="1-PFK"/>
    <property type="match status" value="1"/>
</dbReference>
<evidence type="ECO:0000256" key="2">
    <source>
        <dbReference type="ARBA" id="ARBA00022679"/>
    </source>
</evidence>
<dbReference type="InterPro" id="IPR013216">
    <property type="entry name" value="Methyltransf_11"/>
</dbReference>
<dbReference type="PROSITE" id="PS00583">
    <property type="entry name" value="PFKB_KINASES_1"/>
    <property type="match status" value="1"/>
</dbReference>
<dbReference type="CDD" id="cd01164">
    <property type="entry name" value="FruK_PfkB_like"/>
    <property type="match status" value="1"/>
</dbReference>
<keyword evidence="5 10" id="KW-0418">Kinase</keyword>
<evidence type="ECO:0000256" key="7">
    <source>
        <dbReference type="NCBIfam" id="TIGR01231"/>
    </source>
</evidence>
<dbReference type="CDD" id="cd02440">
    <property type="entry name" value="AdoMet_MTases"/>
    <property type="match status" value="1"/>
</dbReference>
<dbReference type="Pfam" id="PF08241">
    <property type="entry name" value="Methyltransf_11"/>
    <property type="match status" value="1"/>
</dbReference>
<keyword evidence="6" id="KW-0067">ATP-binding</keyword>
<dbReference type="SUPFAM" id="SSF53613">
    <property type="entry name" value="Ribokinase-like"/>
    <property type="match status" value="1"/>
</dbReference>
<dbReference type="InterPro" id="IPR017583">
    <property type="entry name" value="Tagatose/fructose_Pkinase"/>
</dbReference>
<accession>A0A200I2G8</accession>
<dbReference type="InterPro" id="IPR011611">
    <property type="entry name" value="PfkB_dom"/>
</dbReference>
<comment type="similarity">
    <text evidence="1">Belongs to the carbohydrate kinase PfkB family.</text>
</comment>
<evidence type="ECO:0000313" key="10">
    <source>
        <dbReference type="EMBL" id="OUZ19273.1"/>
    </source>
</evidence>
<evidence type="ECO:0000256" key="4">
    <source>
        <dbReference type="ARBA" id="ARBA00022741"/>
    </source>
</evidence>
<evidence type="ECO:0000256" key="5">
    <source>
        <dbReference type="ARBA" id="ARBA00022777"/>
    </source>
</evidence>
<dbReference type="InterPro" id="IPR005926">
    <property type="entry name" value="LacC"/>
</dbReference>
<dbReference type="RefSeq" id="WP_087663038.1">
    <property type="nucleotide sequence ID" value="NZ_NIBL01000001.1"/>
</dbReference>
<organism evidence="10 11">
    <name type="scientific">Enterococcus cecorum</name>
    <dbReference type="NCBI Taxonomy" id="44008"/>
    <lineage>
        <taxon>Bacteria</taxon>
        <taxon>Bacillati</taxon>
        <taxon>Bacillota</taxon>
        <taxon>Bacilli</taxon>
        <taxon>Lactobacillales</taxon>
        <taxon>Enterococcaceae</taxon>
        <taxon>Enterococcus</taxon>
    </lineage>
</organism>
<proteinExistence type="inferred from homology"/>
<keyword evidence="2" id="KW-0808">Transferase</keyword>
<dbReference type="EMBL" id="NIBL01000001">
    <property type="protein sequence ID" value="OUZ19273.1"/>
    <property type="molecule type" value="Genomic_DNA"/>
</dbReference>
<dbReference type="PROSITE" id="PS00584">
    <property type="entry name" value="PFKB_KINASES_2"/>
    <property type="match status" value="1"/>
</dbReference>
<dbReference type="FunFam" id="3.40.1190.20:FF:000001">
    <property type="entry name" value="Phosphofructokinase"/>
    <property type="match status" value="1"/>
</dbReference>
<dbReference type="GO" id="GO:0044281">
    <property type="term" value="P:small molecule metabolic process"/>
    <property type="evidence" value="ECO:0007669"/>
    <property type="project" value="UniProtKB-ARBA"/>
</dbReference>
<keyword evidence="4" id="KW-0547">Nucleotide-binding</keyword>
<sequence length="471" mass="52357">MILTITMDPSVDIAYSMNHLNMYAVNRVDNVFKTPGGKGLNVTRVLAQIGDNVQATGLLGGELGDFLEAGLDNLYIKHPFYKISGEIRNCIAILHEGKQTEILEQGPEITDTEAEEFLVHFKTLIPSEGVVVISGSLPKGISPDYYSKMVTICEDASIPVVVDCSGVVLEKVLNGPNKPTVIKPNIEELSQLLGVEVSDNTEILKSVLTDNLFKGVEWVIVSLGANGAFAKHWNKFYKVNIPKIDVVNPVGSGDSTVAGIASSLAAGKDDEELLRTANVLGMLNAQESQTGHVNLNNFEEINNQIEKEKTHFPQVEYKCCAIEDVEFPEESFDVILSSLAFHYVADYEILVKKIYRILKSGGKLVFTVEHPVFTAYGTQDWHYNEKGEILHFPVDNYYYEGKRTAAFLGEKVTKYHRTLTTYLNTLLSNGFIINQIVEPQPSENMMDIPGMQDEMRRPMMLIVSANKKVDR</sequence>